<dbReference type="SMART" id="SM00052">
    <property type="entry name" value="EAL"/>
    <property type="match status" value="1"/>
</dbReference>
<feature type="domain" description="EAL" evidence="2">
    <location>
        <begin position="277"/>
        <end position="531"/>
    </location>
</feature>
<dbReference type="SUPFAM" id="SSF55785">
    <property type="entry name" value="PYP-like sensor domain (PAS domain)"/>
    <property type="match status" value="1"/>
</dbReference>
<organism evidence="4 5">
    <name type="scientific">Aquibacillus albus</name>
    <dbReference type="NCBI Taxonomy" id="1168171"/>
    <lineage>
        <taxon>Bacteria</taxon>
        <taxon>Bacillati</taxon>
        <taxon>Bacillota</taxon>
        <taxon>Bacilli</taxon>
        <taxon>Bacillales</taxon>
        <taxon>Bacillaceae</taxon>
        <taxon>Aquibacillus</taxon>
    </lineage>
</organism>
<sequence>MFIHHCGEIVDVNEAFIEMTGYAREEAIGMSFLDMIAPKDKEMVLQHMLMKEDDPFDAIVYKKDKSSIAIQAKCCNYPYQGKSLRVVSCQDVTKQKIYSQNIEYLAYHDELTGLPNRALFQEYLALKLNVAKMEKERFTVMFLDLDNFKPINDSLGHDVGDIVLQQTAKRLKSCLRRGDTVCRLGGDEFTILLSNGNLNEVELIVKRILAVFEEAFEIEGYSLYVSTSIGISLYPNDGDNESTLLKNADVAMYEAKRQGKNTYLFYNDRMIEQSFDQLMIESEIRYALDRNELLLYYQPQYELTTNQLIGIETLLRWDHPELGLVTPEQFLPIIERTGHIFPIGEWVLKSACENNKKWQDQGYPCVPISVNLSTKQIKDSDFVETIKTVLNETGMDSQYLMIELNDLSEVINETDVVKQLERLLKLGIRTTMDDFGKSYRTFDYLKKFPIETIKIDKSFTKDITSSTENEAITTAFILMAKKMNLNTVAEGIETKEQLDFLKKLQCDEGQGYYFSKPLPCAEFKDRVLSGNVPKGV</sequence>
<name>A0ABS2MWF9_9BACI</name>
<dbReference type="Gene3D" id="3.30.450.20">
    <property type="entry name" value="PAS domain"/>
    <property type="match status" value="1"/>
</dbReference>
<keyword evidence="5" id="KW-1185">Reference proteome</keyword>
<dbReference type="CDD" id="cd01949">
    <property type="entry name" value="GGDEF"/>
    <property type="match status" value="1"/>
</dbReference>
<protein>
    <submittedName>
        <fullName evidence="4">Diguanylate cyclase (GGDEF)-like protein/PAS domain S-box-containing protein</fullName>
    </submittedName>
</protein>
<dbReference type="CDD" id="cd01948">
    <property type="entry name" value="EAL"/>
    <property type="match status" value="1"/>
</dbReference>
<feature type="domain" description="PAS" evidence="1">
    <location>
        <begin position="1"/>
        <end position="46"/>
    </location>
</feature>
<evidence type="ECO:0000313" key="5">
    <source>
        <dbReference type="Proteomes" id="UP001296943"/>
    </source>
</evidence>
<dbReference type="NCBIfam" id="TIGR00254">
    <property type="entry name" value="GGDEF"/>
    <property type="match status" value="1"/>
</dbReference>
<dbReference type="Pfam" id="PF00990">
    <property type="entry name" value="GGDEF"/>
    <property type="match status" value="1"/>
</dbReference>
<dbReference type="SUPFAM" id="SSF141868">
    <property type="entry name" value="EAL domain-like"/>
    <property type="match status" value="1"/>
</dbReference>
<dbReference type="SMART" id="SM00267">
    <property type="entry name" value="GGDEF"/>
    <property type="match status" value="1"/>
</dbReference>
<feature type="domain" description="GGDEF" evidence="3">
    <location>
        <begin position="136"/>
        <end position="268"/>
    </location>
</feature>
<gene>
    <name evidence="4" type="ORF">JOC48_000591</name>
</gene>
<evidence type="ECO:0000313" key="4">
    <source>
        <dbReference type="EMBL" id="MBM7570113.1"/>
    </source>
</evidence>
<dbReference type="InterPro" id="IPR043128">
    <property type="entry name" value="Rev_trsase/Diguanyl_cyclase"/>
</dbReference>
<dbReference type="InterPro" id="IPR052155">
    <property type="entry name" value="Biofilm_reg_signaling"/>
</dbReference>
<reference evidence="4 5" key="1">
    <citation type="submission" date="2021-01" db="EMBL/GenBank/DDBJ databases">
        <title>Genomic Encyclopedia of Type Strains, Phase IV (KMG-IV): sequencing the most valuable type-strain genomes for metagenomic binning, comparative biology and taxonomic classification.</title>
        <authorList>
            <person name="Goeker M."/>
        </authorList>
    </citation>
    <scope>NUCLEOTIDE SEQUENCE [LARGE SCALE GENOMIC DNA]</scope>
    <source>
        <strain evidence="4 5">DSM 23711</strain>
    </source>
</reference>
<dbReference type="Proteomes" id="UP001296943">
    <property type="component" value="Unassembled WGS sequence"/>
</dbReference>
<dbReference type="Gene3D" id="3.30.70.270">
    <property type="match status" value="1"/>
</dbReference>
<evidence type="ECO:0000259" key="2">
    <source>
        <dbReference type="PROSITE" id="PS50883"/>
    </source>
</evidence>
<dbReference type="InterPro" id="IPR000014">
    <property type="entry name" value="PAS"/>
</dbReference>
<dbReference type="PANTHER" id="PTHR44757:SF2">
    <property type="entry name" value="BIOFILM ARCHITECTURE MAINTENANCE PROTEIN MBAA"/>
    <property type="match status" value="1"/>
</dbReference>
<dbReference type="PROSITE" id="PS50887">
    <property type="entry name" value="GGDEF"/>
    <property type="match status" value="1"/>
</dbReference>
<dbReference type="Pfam" id="PF00563">
    <property type="entry name" value="EAL"/>
    <property type="match status" value="1"/>
</dbReference>
<dbReference type="InterPro" id="IPR035965">
    <property type="entry name" value="PAS-like_dom_sf"/>
</dbReference>
<dbReference type="CDD" id="cd00130">
    <property type="entry name" value="PAS"/>
    <property type="match status" value="1"/>
</dbReference>
<accession>A0ABS2MWF9</accession>
<dbReference type="PROSITE" id="PS50112">
    <property type="entry name" value="PAS"/>
    <property type="match status" value="1"/>
</dbReference>
<dbReference type="InterPro" id="IPR035919">
    <property type="entry name" value="EAL_sf"/>
</dbReference>
<evidence type="ECO:0000259" key="3">
    <source>
        <dbReference type="PROSITE" id="PS50887"/>
    </source>
</evidence>
<evidence type="ECO:0000259" key="1">
    <source>
        <dbReference type="PROSITE" id="PS50112"/>
    </source>
</evidence>
<dbReference type="EMBL" id="JAFBDR010000002">
    <property type="protein sequence ID" value="MBM7570113.1"/>
    <property type="molecule type" value="Genomic_DNA"/>
</dbReference>
<dbReference type="Gene3D" id="3.20.20.450">
    <property type="entry name" value="EAL domain"/>
    <property type="match status" value="1"/>
</dbReference>
<dbReference type="InterPro" id="IPR001633">
    <property type="entry name" value="EAL_dom"/>
</dbReference>
<dbReference type="InterPro" id="IPR000160">
    <property type="entry name" value="GGDEF_dom"/>
</dbReference>
<dbReference type="Pfam" id="PF13426">
    <property type="entry name" value="PAS_9"/>
    <property type="match status" value="1"/>
</dbReference>
<proteinExistence type="predicted"/>
<dbReference type="SUPFAM" id="SSF55073">
    <property type="entry name" value="Nucleotide cyclase"/>
    <property type="match status" value="1"/>
</dbReference>
<dbReference type="NCBIfam" id="TIGR00229">
    <property type="entry name" value="sensory_box"/>
    <property type="match status" value="1"/>
</dbReference>
<comment type="caution">
    <text evidence="4">The sequence shown here is derived from an EMBL/GenBank/DDBJ whole genome shotgun (WGS) entry which is preliminary data.</text>
</comment>
<dbReference type="InterPro" id="IPR029787">
    <property type="entry name" value="Nucleotide_cyclase"/>
</dbReference>
<dbReference type="PROSITE" id="PS50883">
    <property type="entry name" value="EAL"/>
    <property type="match status" value="1"/>
</dbReference>
<dbReference type="PANTHER" id="PTHR44757">
    <property type="entry name" value="DIGUANYLATE CYCLASE DGCP"/>
    <property type="match status" value="1"/>
</dbReference>